<name>A0A3S2P799_ORYJA</name>
<proteinExistence type="predicted"/>
<accession>A0A3S2P799</accession>
<dbReference type="InterPro" id="IPR001811">
    <property type="entry name" value="Chemokine_IL8-like_dom"/>
</dbReference>
<keyword evidence="1" id="KW-0202">Cytokine</keyword>
<dbReference type="SUPFAM" id="SSF54117">
    <property type="entry name" value="Interleukin 8-like chemokines"/>
    <property type="match status" value="1"/>
</dbReference>
<evidence type="ECO:0000256" key="1">
    <source>
        <dbReference type="ARBA" id="ARBA00022514"/>
    </source>
</evidence>
<reference evidence="3 4" key="1">
    <citation type="submission" date="2018-11" db="EMBL/GenBank/DDBJ databases">
        <authorList>
            <person name="Lopez-Roques C."/>
            <person name="Donnadieu C."/>
            <person name="Bouchez O."/>
            <person name="Klopp C."/>
            <person name="Cabau C."/>
            <person name="Zahm M."/>
        </authorList>
    </citation>
    <scope>NUCLEOTIDE SEQUENCE [LARGE SCALE GENOMIC DNA]</scope>
    <source>
        <strain evidence="3">RS831</strain>
        <tissue evidence="3">Whole body</tissue>
    </source>
</reference>
<dbReference type="EMBL" id="CM012456">
    <property type="protein sequence ID" value="RVE59181.1"/>
    <property type="molecule type" value="Genomic_DNA"/>
</dbReference>
<dbReference type="Gene3D" id="2.40.50.40">
    <property type="match status" value="1"/>
</dbReference>
<keyword evidence="4" id="KW-1185">Reference proteome</keyword>
<dbReference type="GO" id="GO:0005615">
    <property type="term" value="C:extracellular space"/>
    <property type="evidence" value="ECO:0007669"/>
    <property type="project" value="UniProtKB-KW"/>
</dbReference>
<evidence type="ECO:0000313" key="4">
    <source>
        <dbReference type="Proteomes" id="UP000283210"/>
    </source>
</evidence>
<sequence length="138" mass="15790">MTTHEPPSSDARSICRSSFSSRLNSTMSLSASQKFLLSLAAVIVLVALQVPAGEPFSLGQICCETENFYMRLPPARVTKCYEQTPRPNCQVHAFVVLDSKKGIRCMNPKSPWLKKQMKEKRFVCHRQRKRTLKRRRTC</sequence>
<feature type="domain" description="Chemokine interleukin-8-like" evidence="2">
    <location>
        <begin position="62"/>
        <end position="119"/>
    </location>
</feature>
<organism evidence="3 4">
    <name type="scientific">Oryzias javanicus</name>
    <name type="common">Javanese ricefish</name>
    <name type="synonym">Aplocheilus javanicus</name>
    <dbReference type="NCBI Taxonomy" id="123683"/>
    <lineage>
        <taxon>Eukaryota</taxon>
        <taxon>Metazoa</taxon>
        <taxon>Chordata</taxon>
        <taxon>Craniata</taxon>
        <taxon>Vertebrata</taxon>
        <taxon>Euteleostomi</taxon>
        <taxon>Actinopterygii</taxon>
        <taxon>Neopterygii</taxon>
        <taxon>Teleostei</taxon>
        <taxon>Neoteleostei</taxon>
        <taxon>Acanthomorphata</taxon>
        <taxon>Ovalentaria</taxon>
        <taxon>Atherinomorphae</taxon>
        <taxon>Beloniformes</taxon>
        <taxon>Adrianichthyidae</taxon>
        <taxon>Oryziinae</taxon>
        <taxon>Oryzias</taxon>
    </lineage>
</organism>
<dbReference type="GO" id="GO:0008009">
    <property type="term" value="F:chemokine activity"/>
    <property type="evidence" value="ECO:0007669"/>
    <property type="project" value="InterPro"/>
</dbReference>
<dbReference type="OrthoDB" id="8934837at2759"/>
<dbReference type="GO" id="GO:0006955">
    <property type="term" value="P:immune response"/>
    <property type="evidence" value="ECO:0007669"/>
    <property type="project" value="InterPro"/>
</dbReference>
<evidence type="ECO:0000313" key="3">
    <source>
        <dbReference type="EMBL" id="RVE59181.1"/>
    </source>
</evidence>
<dbReference type="InterPro" id="IPR036048">
    <property type="entry name" value="Interleukin_8-like_sf"/>
</dbReference>
<dbReference type="Pfam" id="PF00048">
    <property type="entry name" value="IL8"/>
    <property type="match status" value="1"/>
</dbReference>
<reference evidence="3 4" key="2">
    <citation type="submission" date="2019-01" db="EMBL/GenBank/DDBJ databases">
        <title>A chromosome length genome reference of the Java medaka (oryzias javanicus).</title>
        <authorList>
            <person name="Herpin A."/>
            <person name="Takehana Y."/>
            <person name="Naruse K."/>
            <person name="Ansai S."/>
            <person name="Kawaguchi M."/>
        </authorList>
    </citation>
    <scope>NUCLEOTIDE SEQUENCE [LARGE SCALE GENOMIC DNA]</scope>
    <source>
        <strain evidence="3">RS831</strain>
        <tissue evidence="3">Whole body</tissue>
    </source>
</reference>
<gene>
    <name evidence="3" type="ORF">OJAV_G00201440</name>
</gene>
<protein>
    <recommendedName>
        <fullName evidence="2">Chemokine interleukin-8-like domain-containing protein</fullName>
    </recommendedName>
</protein>
<dbReference type="Proteomes" id="UP000283210">
    <property type="component" value="Chromosome 20"/>
</dbReference>
<dbReference type="AlphaFoldDB" id="A0A3S2P799"/>
<evidence type="ECO:0000259" key="2">
    <source>
        <dbReference type="Pfam" id="PF00048"/>
    </source>
</evidence>